<dbReference type="InterPro" id="IPR012337">
    <property type="entry name" value="RNaseH-like_sf"/>
</dbReference>
<organism evidence="1 2">
    <name type="scientific">Psylliodes chrysocephalus</name>
    <dbReference type="NCBI Taxonomy" id="3402493"/>
    <lineage>
        <taxon>Eukaryota</taxon>
        <taxon>Metazoa</taxon>
        <taxon>Ecdysozoa</taxon>
        <taxon>Arthropoda</taxon>
        <taxon>Hexapoda</taxon>
        <taxon>Insecta</taxon>
        <taxon>Pterygota</taxon>
        <taxon>Neoptera</taxon>
        <taxon>Endopterygota</taxon>
        <taxon>Coleoptera</taxon>
        <taxon>Polyphaga</taxon>
        <taxon>Cucujiformia</taxon>
        <taxon>Chrysomeloidea</taxon>
        <taxon>Chrysomelidae</taxon>
        <taxon>Galerucinae</taxon>
        <taxon>Alticini</taxon>
        <taxon>Psylliodes</taxon>
    </lineage>
</organism>
<proteinExistence type="predicted"/>
<reference evidence="1" key="1">
    <citation type="submission" date="2022-01" db="EMBL/GenBank/DDBJ databases">
        <authorList>
            <person name="King R."/>
        </authorList>
    </citation>
    <scope>NUCLEOTIDE SEQUENCE</scope>
</reference>
<dbReference type="Proteomes" id="UP001153636">
    <property type="component" value="Chromosome 9"/>
</dbReference>
<protein>
    <submittedName>
        <fullName evidence="1">Uncharacterized protein</fullName>
    </submittedName>
</protein>
<dbReference type="SUPFAM" id="SSF53098">
    <property type="entry name" value="Ribonuclease H-like"/>
    <property type="match status" value="1"/>
</dbReference>
<keyword evidence="2" id="KW-1185">Reference proteome</keyword>
<sequence length="376" mass="43478">MTSISKRKYEEDISVRDFNVALEEQFLFTNQNSSKPVCLICDAFVAVPKKFNLERHFTQMHGPFNSKYPAGSKLRTDFISKKKRSLAGQQSFVYKRSDEMESMVRASYEISLLLAKKKKPYSDGEEIIKPCLSILAKHAGDPKINKMRAISRNTVMRRIDDMATFVNKQIISGVVFCKYFSLALDDSGDITDKAQLSIFVRYVNNNFDVTEELLDLRQLCTTREKDIFNEMKSVAEIKNLDWIKLDSICTDGAPAMTGKIKGAVALFENYLGRKFFKFHYIIHQESLCAKDLDFSLVINPVVHCINKIRARALNRRKFRSLFPDETEETGELLLHCDVRWLSKGSALDRFWNLRENVLKFLEDNNECSHLKNEDWL</sequence>
<evidence type="ECO:0000313" key="1">
    <source>
        <dbReference type="EMBL" id="CAH1115402.1"/>
    </source>
</evidence>
<dbReference type="PANTHER" id="PTHR45913">
    <property type="entry name" value="EPM2A-INTERACTING PROTEIN 1"/>
    <property type="match status" value="1"/>
</dbReference>
<dbReference type="EMBL" id="OV651821">
    <property type="protein sequence ID" value="CAH1115402.1"/>
    <property type="molecule type" value="Genomic_DNA"/>
</dbReference>
<evidence type="ECO:0000313" key="2">
    <source>
        <dbReference type="Proteomes" id="UP001153636"/>
    </source>
</evidence>
<dbReference type="AlphaFoldDB" id="A0A9P0GLC7"/>
<dbReference type="OrthoDB" id="6751209at2759"/>
<accession>A0A9P0GLC7</accession>
<dbReference type="PANTHER" id="PTHR45913:SF21">
    <property type="entry name" value="DUF4371 DOMAIN-CONTAINING PROTEIN"/>
    <property type="match status" value="1"/>
</dbReference>
<gene>
    <name evidence="1" type="ORF">PSYICH_LOCUS15144</name>
</gene>
<name>A0A9P0GLC7_9CUCU</name>